<accession>A0A2I0IVY2</accession>
<dbReference type="InterPro" id="IPR002100">
    <property type="entry name" value="TF_MADSbox"/>
</dbReference>
<dbReference type="AlphaFoldDB" id="A0A2I0IVY2"/>
<name>A0A2I0IVY2_PUNGR</name>
<sequence>MRKKVKLAFITRDSSRRVTFSKRKKGLLKKVSQLSILCGVPACAIVYGDACMEQSKKMMNQESFLLERVARTEEQLKKLRKDNRERKMANMMYRGLDVMLVPGWLEGLILLDLKDLNSVINKTLNQIDQKQEMLGRAGTSKEVVEPEEKAEAPVEANTLVESMLREQCFKDLVKLLELAPLPLEKGRTPSSTMWSNPFLP</sequence>
<evidence type="ECO:0000313" key="9">
    <source>
        <dbReference type="Proteomes" id="UP000233551"/>
    </source>
</evidence>
<comment type="caution">
    <text evidence="8">The sequence shown here is derived from an EMBL/GenBank/DDBJ whole genome shotgun (WGS) entry which is preliminary data.</text>
</comment>
<dbReference type="SUPFAM" id="SSF55455">
    <property type="entry name" value="SRF-like"/>
    <property type="match status" value="1"/>
</dbReference>
<dbReference type="Pfam" id="PF00319">
    <property type="entry name" value="SRF-TF"/>
    <property type="match status" value="1"/>
</dbReference>
<evidence type="ECO:0000259" key="7">
    <source>
        <dbReference type="PROSITE" id="PS50066"/>
    </source>
</evidence>
<keyword evidence="3" id="KW-0238">DNA-binding</keyword>
<evidence type="ECO:0000256" key="4">
    <source>
        <dbReference type="ARBA" id="ARBA00023163"/>
    </source>
</evidence>
<dbReference type="PROSITE" id="PS50066">
    <property type="entry name" value="MADS_BOX_2"/>
    <property type="match status" value="1"/>
</dbReference>
<evidence type="ECO:0000256" key="2">
    <source>
        <dbReference type="ARBA" id="ARBA00023015"/>
    </source>
</evidence>
<evidence type="ECO:0000256" key="3">
    <source>
        <dbReference type="ARBA" id="ARBA00023125"/>
    </source>
</evidence>
<dbReference type="GO" id="GO:0000978">
    <property type="term" value="F:RNA polymerase II cis-regulatory region sequence-specific DNA binding"/>
    <property type="evidence" value="ECO:0007669"/>
    <property type="project" value="TreeGrafter"/>
</dbReference>
<keyword evidence="6" id="KW-0175">Coiled coil</keyword>
<dbReference type="PRINTS" id="PR00404">
    <property type="entry name" value="MADSDOMAIN"/>
</dbReference>
<keyword evidence="4" id="KW-0804">Transcription</keyword>
<comment type="subcellular location">
    <subcellularLocation>
        <location evidence="1">Nucleus</location>
    </subcellularLocation>
</comment>
<dbReference type="SMART" id="SM00432">
    <property type="entry name" value="MADS"/>
    <property type="match status" value="1"/>
</dbReference>
<dbReference type="PANTHER" id="PTHR11945">
    <property type="entry name" value="MADS BOX PROTEIN"/>
    <property type="match status" value="1"/>
</dbReference>
<dbReference type="GO" id="GO:0046983">
    <property type="term" value="F:protein dimerization activity"/>
    <property type="evidence" value="ECO:0007669"/>
    <property type="project" value="InterPro"/>
</dbReference>
<dbReference type="GO" id="GO:0000981">
    <property type="term" value="F:DNA-binding transcription factor activity, RNA polymerase II-specific"/>
    <property type="evidence" value="ECO:0007669"/>
    <property type="project" value="TreeGrafter"/>
</dbReference>
<dbReference type="GO" id="GO:0005634">
    <property type="term" value="C:nucleus"/>
    <property type="evidence" value="ECO:0007669"/>
    <property type="project" value="UniProtKB-SubCell"/>
</dbReference>
<organism evidence="8 9">
    <name type="scientific">Punica granatum</name>
    <name type="common">Pomegranate</name>
    <dbReference type="NCBI Taxonomy" id="22663"/>
    <lineage>
        <taxon>Eukaryota</taxon>
        <taxon>Viridiplantae</taxon>
        <taxon>Streptophyta</taxon>
        <taxon>Embryophyta</taxon>
        <taxon>Tracheophyta</taxon>
        <taxon>Spermatophyta</taxon>
        <taxon>Magnoliopsida</taxon>
        <taxon>eudicotyledons</taxon>
        <taxon>Gunneridae</taxon>
        <taxon>Pentapetalae</taxon>
        <taxon>rosids</taxon>
        <taxon>malvids</taxon>
        <taxon>Myrtales</taxon>
        <taxon>Lythraceae</taxon>
        <taxon>Punica</taxon>
    </lineage>
</organism>
<dbReference type="Gene3D" id="3.40.1810.10">
    <property type="entry name" value="Transcription factor, MADS-box"/>
    <property type="match status" value="1"/>
</dbReference>
<dbReference type="InterPro" id="IPR036879">
    <property type="entry name" value="TF_MADSbox_sf"/>
</dbReference>
<dbReference type="STRING" id="22663.A0A2I0IVY2"/>
<reference evidence="8 9" key="1">
    <citation type="submission" date="2017-11" db="EMBL/GenBank/DDBJ databases">
        <title>De-novo sequencing of pomegranate (Punica granatum L.) genome.</title>
        <authorList>
            <person name="Akparov Z."/>
            <person name="Amiraslanov A."/>
            <person name="Hajiyeva S."/>
            <person name="Abbasov M."/>
            <person name="Kaur K."/>
            <person name="Hamwieh A."/>
            <person name="Solovyev V."/>
            <person name="Salamov A."/>
            <person name="Braich B."/>
            <person name="Kosarev P."/>
            <person name="Mahmoud A."/>
            <person name="Hajiyev E."/>
            <person name="Babayeva S."/>
            <person name="Izzatullayeva V."/>
            <person name="Mammadov A."/>
            <person name="Mammadov A."/>
            <person name="Sharifova S."/>
            <person name="Ojaghi J."/>
            <person name="Eynullazada K."/>
            <person name="Bayramov B."/>
            <person name="Abdulazimova A."/>
            <person name="Shahmuradov I."/>
        </authorList>
    </citation>
    <scope>NUCLEOTIDE SEQUENCE [LARGE SCALE GENOMIC DNA]</scope>
    <source>
        <strain evidence="9">cv. AG2017</strain>
        <tissue evidence="8">Leaf</tissue>
    </source>
</reference>
<evidence type="ECO:0000256" key="1">
    <source>
        <dbReference type="ARBA" id="ARBA00004123"/>
    </source>
</evidence>
<keyword evidence="5" id="KW-0539">Nucleus</keyword>
<gene>
    <name evidence="8" type="ORF">CRG98_031434</name>
</gene>
<protein>
    <recommendedName>
        <fullName evidence="7">MADS-box domain-containing protein</fullName>
    </recommendedName>
</protein>
<dbReference type="PANTHER" id="PTHR11945:SF387">
    <property type="entry name" value="AGAMOUS-LIKE MADS-BOX PROTEIN AGL80"/>
    <property type="match status" value="1"/>
</dbReference>
<dbReference type="EMBL" id="PGOL01002430">
    <property type="protein sequence ID" value="PKI48169.1"/>
    <property type="molecule type" value="Genomic_DNA"/>
</dbReference>
<feature type="coiled-coil region" evidence="6">
    <location>
        <begin position="62"/>
        <end position="89"/>
    </location>
</feature>
<dbReference type="CDD" id="cd00120">
    <property type="entry name" value="MADS"/>
    <property type="match status" value="1"/>
</dbReference>
<dbReference type="Proteomes" id="UP000233551">
    <property type="component" value="Unassembled WGS sequence"/>
</dbReference>
<evidence type="ECO:0000313" key="8">
    <source>
        <dbReference type="EMBL" id="PKI48169.1"/>
    </source>
</evidence>
<evidence type="ECO:0000256" key="6">
    <source>
        <dbReference type="SAM" id="Coils"/>
    </source>
</evidence>
<keyword evidence="9" id="KW-1185">Reference proteome</keyword>
<proteinExistence type="predicted"/>
<feature type="domain" description="MADS-box" evidence="7">
    <location>
        <begin position="1"/>
        <end position="49"/>
    </location>
</feature>
<keyword evidence="2" id="KW-0805">Transcription regulation</keyword>
<evidence type="ECO:0000256" key="5">
    <source>
        <dbReference type="ARBA" id="ARBA00023242"/>
    </source>
</evidence>